<comment type="caution">
    <text evidence="1">The sequence shown here is derived from an EMBL/GenBank/DDBJ whole genome shotgun (WGS) entry which is preliminary data.</text>
</comment>
<gene>
    <name evidence="1" type="ORF">V565_001780</name>
</gene>
<dbReference type="AlphaFoldDB" id="A0A074S8K2"/>
<reference evidence="1 2" key="1">
    <citation type="submission" date="2013-12" db="EMBL/GenBank/DDBJ databases">
        <authorList>
            <person name="Cubeta M."/>
            <person name="Pakala S."/>
            <person name="Fedorova N."/>
            <person name="Thomas E."/>
            <person name="Dean R."/>
            <person name="Jabaji S."/>
            <person name="Neate S."/>
            <person name="Toda T."/>
            <person name="Tavantzis S."/>
            <person name="Vilgalys R."/>
            <person name="Bharathan N."/>
            <person name="Pakala S."/>
            <person name="Losada L.S."/>
            <person name="Zafar N."/>
            <person name="Nierman W."/>
        </authorList>
    </citation>
    <scope>NUCLEOTIDE SEQUENCE [LARGE SCALE GENOMIC DNA]</scope>
    <source>
        <strain evidence="1 2">123E</strain>
    </source>
</reference>
<dbReference type="HOGENOM" id="CLU_1468985_0_0_1"/>
<proteinExistence type="predicted"/>
<dbReference type="OrthoDB" id="3181232at2759"/>
<keyword evidence="2" id="KW-1185">Reference proteome</keyword>
<protein>
    <recommendedName>
        <fullName evidence="3">Dsrm domain protein</fullName>
    </recommendedName>
</protein>
<evidence type="ECO:0008006" key="3">
    <source>
        <dbReference type="Google" id="ProtNLM"/>
    </source>
</evidence>
<dbReference type="EMBL" id="AZST01000002">
    <property type="protein sequence ID" value="KEP55721.1"/>
    <property type="molecule type" value="Genomic_DNA"/>
</dbReference>
<dbReference type="Proteomes" id="UP000027456">
    <property type="component" value="Unassembled WGS sequence"/>
</dbReference>
<organism evidence="1 2">
    <name type="scientific">Rhizoctonia solani 123E</name>
    <dbReference type="NCBI Taxonomy" id="1423351"/>
    <lineage>
        <taxon>Eukaryota</taxon>
        <taxon>Fungi</taxon>
        <taxon>Dikarya</taxon>
        <taxon>Basidiomycota</taxon>
        <taxon>Agaricomycotina</taxon>
        <taxon>Agaricomycetes</taxon>
        <taxon>Cantharellales</taxon>
        <taxon>Ceratobasidiaceae</taxon>
        <taxon>Rhizoctonia</taxon>
    </lineage>
</organism>
<name>A0A074S8K2_9AGAM</name>
<accession>A0A074S8K2</accession>
<sequence length="184" mass="21170">MPPTPVSLEPRPRQRYTPYRRTREPTWLDALNSCIAKSKSKLSWIHELKREQGNIATHIMTPVLTCIVHEQPGEEIQMLLRRAASTYSDAIEAAESIVRSRLQVDGKVLVHFYGRVEDDGRANSHCRYKMVDISYTYSLDNWPVTECRSTGATKNAARQNAARKLIESEAYCMFVRKSKRASRR</sequence>
<evidence type="ECO:0000313" key="2">
    <source>
        <dbReference type="Proteomes" id="UP000027456"/>
    </source>
</evidence>
<evidence type="ECO:0000313" key="1">
    <source>
        <dbReference type="EMBL" id="KEP55721.1"/>
    </source>
</evidence>